<keyword evidence="3" id="KW-1185">Reference proteome</keyword>
<dbReference type="Pfam" id="PF14392">
    <property type="entry name" value="zf-CCHC_4"/>
    <property type="match status" value="1"/>
</dbReference>
<evidence type="ECO:0000313" key="2">
    <source>
        <dbReference type="EMBL" id="KAK5834283.1"/>
    </source>
</evidence>
<reference evidence="2 3" key="1">
    <citation type="submission" date="2023-03" db="EMBL/GenBank/DDBJ databases">
        <title>WGS of Gossypium arboreum.</title>
        <authorList>
            <person name="Yu D."/>
        </authorList>
    </citation>
    <scope>NUCLEOTIDE SEQUENCE [LARGE SCALE GENOMIC DNA]</scope>
    <source>
        <tissue evidence="2">Leaf</tissue>
    </source>
</reference>
<dbReference type="EMBL" id="JARKNE010000005">
    <property type="protein sequence ID" value="KAK5834283.1"/>
    <property type="molecule type" value="Genomic_DNA"/>
</dbReference>
<organism evidence="2 3">
    <name type="scientific">Gossypium arboreum</name>
    <name type="common">Tree cotton</name>
    <name type="synonym">Gossypium nanking</name>
    <dbReference type="NCBI Taxonomy" id="29729"/>
    <lineage>
        <taxon>Eukaryota</taxon>
        <taxon>Viridiplantae</taxon>
        <taxon>Streptophyta</taxon>
        <taxon>Embryophyta</taxon>
        <taxon>Tracheophyta</taxon>
        <taxon>Spermatophyta</taxon>
        <taxon>Magnoliopsida</taxon>
        <taxon>eudicotyledons</taxon>
        <taxon>Gunneridae</taxon>
        <taxon>Pentapetalae</taxon>
        <taxon>rosids</taxon>
        <taxon>malvids</taxon>
        <taxon>Malvales</taxon>
        <taxon>Malvaceae</taxon>
        <taxon>Malvoideae</taxon>
        <taxon>Gossypium</taxon>
    </lineage>
</organism>
<protein>
    <recommendedName>
        <fullName evidence="1">Zinc knuckle CX2CX4HX4C domain-containing protein</fullName>
    </recommendedName>
</protein>
<gene>
    <name evidence="2" type="ORF">PVK06_018160</name>
</gene>
<dbReference type="PANTHER" id="PTHR31286:SF167">
    <property type="entry name" value="OS09G0268800 PROTEIN"/>
    <property type="match status" value="1"/>
</dbReference>
<dbReference type="Proteomes" id="UP001358586">
    <property type="component" value="Chromosome 5"/>
</dbReference>
<dbReference type="InterPro" id="IPR040256">
    <property type="entry name" value="At4g02000-like"/>
</dbReference>
<accession>A0ABR0Q4N9</accession>
<evidence type="ECO:0000313" key="3">
    <source>
        <dbReference type="Proteomes" id="UP001358586"/>
    </source>
</evidence>
<dbReference type="InterPro" id="IPR025836">
    <property type="entry name" value="Zn_knuckle_CX2CX4HX4C"/>
</dbReference>
<dbReference type="PANTHER" id="PTHR31286">
    <property type="entry name" value="GLYCINE-RICH CELL WALL STRUCTURAL PROTEIN 1.8-LIKE"/>
    <property type="match status" value="1"/>
</dbReference>
<evidence type="ECO:0000259" key="1">
    <source>
        <dbReference type="Pfam" id="PF14392"/>
    </source>
</evidence>
<sequence>MSCDSGMMVDQNEISLLEEELIQLSVKNSLVVPYENLTLLCSVGPCPPKCDKKDLMHAIGSTFGGVIRAEIKGMFCRIRVNLDVQKQLRMGIFIAPNGQSRIWLPFKYENLPTFCFGYGRMGHGSKECSEIFGREKNEDSENYPFSITLRAKLSILGKESLLFGSLLKKSMKQCFYTGEVENKDDAGLTTVMGVVDRTMEEFSSEKTSVDKETKIP</sequence>
<feature type="domain" description="Zinc knuckle CX2CX4HX4C" evidence="1">
    <location>
        <begin position="82"/>
        <end position="129"/>
    </location>
</feature>
<name>A0ABR0Q4N9_GOSAR</name>
<comment type="caution">
    <text evidence="2">The sequence shown here is derived from an EMBL/GenBank/DDBJ whole genome shotgun (WGS) entry which is preliminary data.</text>
</comment>
<proteinExistence type="predicted"/>